<keyword evidence="1" id="KW-0472">Membrane</keyword>
<name>A0A645E6K0_9ZZZZ</name>
<gene>
    <name evidence="2" type="ORF">SDC9_144108</name>
</gene>
<evidence type="ECO:0000313" key="2">
    <source>
        <dbReference type="EMBL" id="MPM96938.1"/>
    </source>
</evidence>
<protein>
    <submittedName>
        <fullName evidence="2">Uncharacterized protein</fullName>
    </submittedName>
</protein>
<feature type="transmembrane region" description="Helical" evidence="1">
    <location>
        <begin position="13"/>
        <end position="30"/>
    </location>
</feature>
<accession>A0A645E6K0</accession>
<keyword evidence="1" id="KW-1133">Transmembrane helix</keyword>
<organism evidence="2">
    <name type="scientific">bioreactor metagenome</name>
    <dbReference type="NCBI Taxonomy" id="1076179"/>
    <lineage>
        <taxon>unclassified sequences</taxon>
        <taxon>metagenomes</taxon>
        <taxon>ecological metagenomes</taxon>
    </lineage>
</organism>
<sequence>MGEIILEQLVDDALCLLLLALCLWVFIDVVKHKITKRIKLFKHPFAHLHNRLPRALLHHVQYHSVDAFAVRITKHAHACLRQVALVQHARADCIVNVVVDIGDAVGKRHDRSFQRCRVAALFVVQNSVAHLEGKVEPFAVIFQFFDHAEALLIVLKPTG</sequence>
<keyword evidence="1" id="KW-0812">Transmembrane</keyword>
<reference evidence="2" key="1">
    <citation type="submission" date="2019-08" db="EMBL/GenBank/DDBJ databases">
        <authorList>
            <person name="Kucharzyk K."/>
            <person name="Murdoch R.W."/>
            <person name="Higgins S."/>
            <person name="Loffler F."/>
        </authorList>
    </citation>
    <scope>NUCLEOTIDE SEQUENCE</scope>
</reference>
<dbReference type="EMBL" id="VSSQ01043274">
    <property type="protein sequence ID" value="MPM96938.1"/>
    <property type="molecule type" value="Genomic_DNA"/>
</dbReference>
<proteinExistence type="predicted"/>
<evidence type="ECO:0000256" key="1">
    <source>
        <dbReference type="SAM" id="Phobius"/>
    </source>
</evidence>
<comment type="caution">
    <text evidence="2">The sequence shown here is derived from an EMBL/GenBank/DDBJ whole genome shotgun (WGS) entry which is preliminary data.</text>
</comment>
<dbReference type="AlphaFoldDB" id="A0A645E6K0"/>